<organism evidence="3">
    <name type="scientific">Streptomyces sp. CMC78</name>
    <dbReference type="NCBI Taxonomy" id="3231512"/>
    <lineage>
        <taxon>Bacteria</taxon>
        <taxon>Bacillati</taxon>
        <taxon>Actinomycetota</taxon>
        <taxon>Actinomycetes</taxon>
        <taxon>Kitasatosporales</taxon>
        <taxon>Streptomycetaceae</taxon>
        <taxon>Streptomyces</taxon>
    </lineage>
</organism>
<name>A0AB33KM08_9ACTN</name>
<reference evidence="3" key="1">
    <citation type="submission" date="2024-07" db="EMBL/GenBank/DDBJ databases">
        <title>Complete genome sequences of cellulolytic bacteria, Kitasatospora sp. CMC57 and Streptomyces sp. CMC78, isolated from Japanese agricultural soil.</title>
        <authorList>
            <person name="Hashimoto T."/>
            <person name="Ito M."/>
            <person name="Iwamoto M."/>
            <person name="Fukahori D."/>
            <person name="Shoda T."/>
            <person name="Sakoda M."/>
            <person name="Morohoshi T."/>
            <person name="Mitsuboshi M."/>
            <person name="Nishizawa T."/>
        </authorList>
    </citation>
    <scope>NUCLEOTIDE SEQUENCE</scope>
    <source>
        <strain evidence="3">CMC78</strain>
    </source>
</reference>
<dbReference type="RefSeq" id="WP_408053693.1">
    <property type="nucleotide sequence ID" value="NZ_AP035884.1"/>
</dbReference>
<dbReference type="KEGG" id="stcm:SCMC78_24520"/>
<evidence type="ECO:0000256" key="1">
    <source>
        <dbReference type="SAM" id="MobiDB-lite"/>
    </source>
</evidence>
<accession>A0AB33KM08</accession>
<keyword evidence="2" id="KW-0812">Transmembrane</keyword>
<feature type="transmembrane region" description="Helical" evidence="2">
    <location>
        <begin position="107"/>
        <end position="126"/>
    </location>
</feature>
<protein>
    <recommendedName>
        <fullName evidence="4">Integral membrane protein</fullName>
    </recommendedName>
</protein>
<feature type="transmembrane region" description="Helical" evidence="2">
    <location>
        <begin position="51"/>
        <end position="72"/>
    </location>
</feature>
<dbReference type="EMBL" id="AP035884">
    <property type="protein sequence ID" value="BFP52645.1"/>
    <property type="molecule type" value="Genomic_DNA"/>
</dbReference>
<feature type="transmembrane region" description="Helical" evidence="2">
    <location>
        <begin position="7"/>
        <end position="31"/>
    </location>
</feature>
<proteinExistence type="predicted"/>
<gene>
    <name evidence="3" type="ORF">SCMC78_24520</name>
</gene>
<feature type="compositionally biased region" description="Low complexity" evidence="1">
    <location>
        <begin position="140"/>
        <end position="149"/>
    </location>
</feature>
<evidence type="ECO:0008006" key="4">
    <source>
        <dbReference type="Google" id="ProtNLM"/>
    </source>
</evidence>
<dbReference type="AlphaFoldDB" id="A0AB33KM08"/>
<evidence type="ECO:0000256" key="2">
    <source>
        <dbReference type="SAM" id="Phobius"/>
    </source>
</evidence>
<keyword evidence="2" id="KW-1133">Transmembrane helix</keyword>
<evidence type="ECO:0000313" key="3">
    <source>
        <dbReference type="EMBL" id="BFP52645.1"/>
    </source>
</evidence>
<sequence length="165" mass="16322">MRRPVAIVTALVLFGEAVGIVLINAVLATVAENQNMSLAGMDPDAMSAGTWAMGGVSGLLLVLCGLTALIAGIRDRAPGRAGRIVLIGCAVVHGVLGAVTVGLVGWAAFAFMMVVLALLVLTLLSYGPETRADGTDGTDDTAGGKTAPAPAQGGSGGSGLRPTAP</sequence>
<feature type="region of interest" description="Disordered" evidence="1">
    <location>
        <begin position="132"/>
        <end position="165"/>
    </location>
</feature>
<keyword evidence="2" id="KW-0472">Membrane</keyword>
<feature type="transmembrane region" description="Helical" evidence="2">
    <location>
        <begin position="84"/>
        <end position="101"/>
    </location>
</feature>